<evidence type="ECO:0000313" key="2">
    <source>
        <dbReference type="Proteomes" id="UP001595998"/>
    </source>
</evidence>
<organism evidence="1 2">
    <name type="scientific">Deinococcus navajonensis</name>
    <dbReference type="NCBI Taxonomy" id="309884"/>
    <lineage>
        <taxon>Bacteria</taxon>
        <taxon>Thermotogati</taxon>
        <taxon>Deinococcota</taxon>
        <taxon>Deinococci</taxon>
        <taxon>Deinococcales</taxon>
        <taxon>Deinococcaceae</taxon>
        <taxon>Deinococcus</taxon>
    </lineage>
</organism>
<dbReference type="Proteomes" id="UP001595998">
    <property type="component" value="Unassembled WGS sequence"/>
</dbReference>
<dbReference type="EMBL" id="JBHSEH010000004">
    <property type="protein sequence ID" value="MFC4425108.1"/>
    <property type="molecule type" value="Genomic_DNA"/>
</dbReference>
<evidence type="ECO:0000313" key="1">
    <source>
        <dbReference type="EMBL" id="MFC4425108.1"/>
    </source>
</evidence>
<name>A0ABV8XJZ6_9DEIO</name>
<gene>
    <name evidence="1" type="ORF">ACFOZ9_02715</name>
</gene>
<accession>A0ABV8XJZ6</accession>
<reference evidence="2" key="1">
    <citation type="journal article" date="2019" name="Int. J. Syst. Evol. Microbiol.">
        <title>The Global Catalogue of Microorganisms (GCM) 10K type strain sequencing project: providing services to taxonomists for standard genome sequencing and annotation.</title>
        <authorList>
            <consortium name="The Broad Institute Genomics Platform"/>
            <consortium name="The Broad Institute Genome Sequencing Center for Infectious Disease"/>
            <person name="Wu L."/>
            <person name="Ma J."/>
        </authorList>
    </citation>
    <scope>NUCLEOTIDE SEQUENCE [LARGE SCALE GENOMIC DNA]</scope>
    <source>
        <strain evidence="2">CCUG 56029</strain>
    </source>
</reference>
<comment type="caution">
    <text evidence="1">The sequence shown here is derived from an EMBL/GenBank/DDBJ whole genome shotgun (WGS) entry which is preliminary data.</text>
</comment>
<sequence>MTEKHQRHATTSDVSRWALAAGLSVSAVAGAQDNEYRNKRTKAFYWKLRDPSTPPNMSSVILDSEETGHASLMLKCTGNGHMYFYFTSPLKLIPEGDPLPLNQTVANLYRVTVPLGQEAFTPKLSLVGYLPVRTNALAFDARSTTRIFNALFDTCVVKVRIAGRPGAPQRHLNVPFAFVPVGFSEAGDAVDNGDAG</sequence>
<protein>
    <submittedName>
        <fullName evidence="1">Uncharacterized protein</fullName>
    </submittedName>
</protein>
<dbReference type="RefSeq" id="WP_380036152.1">
    <property type="nucleotide sequence ID" value="NZ_JBHSEH010000004.1"/>
</dbReference>
<proteinExistence type="predicted"/>
<keyword evidence="2" id="KW-1185">Reference proteome</keyword>